<dbReference type="FunFam" id="2.20.25.90:FF:000006">
    <property type="entry name" value="Formate dehydrogenase alpha subunit"/>
    <property type="match status" value="1"/>
</dbReference>
<evidence type="ECO:0000256" key="10">
    <source>
        <dbReference type="ARBA" id="ARBA00023004"/>
    </source>
</evidence>
<reference evidence="13 14" key="1">
    <citation type="submission" date="2014-12" db="EMBL/GenBank/DDBJ databases">
        <title>Genome sequencing of Photobacterium gaetbulicola AD005a.</title>
        <authorList>
            <person name="Adrian T.G.S."/>
            <person name="Chan K.G."/>
        </authorList>
    </citation>
    <scope>NUCLEOTIDE SEQUENCE [LARGE SCALE GENOMIC DNA]</scope>
    <source>
        <strain evidence="13 14">AD005a</strain>
    </source>
</reference>
<dbReference type="GO" id="GO:0009061">
    <property type="term" value="P:anaerobic respiration"/>
    <property type="evidence" value="ECO:0007669"/>
    <property type="project" value="TreeGrafter"/>
</dbReference>
<dbReference type="Gene3D" id="2.20.25.90">
    <property type="entry name" value="ADC-like domains"/>
    <property type="match status" value="1"/>
</dbReference>
<dbReference type="PANTHER" id="PTHR43598">
    <property type="entry name" value="TUNGSTEN-CONTAINING FORMYLMETHANOFURAN DEHYDROGENASE 2 SUBUNIT B"/>
    <property type="match status" value="1"/>
</dbReference>
<proteinExistence type="inferred from homology"/>
<dbReference type="GO" id="GO:0009055">
    <property type="term" value="F:electron transfer activity"/>
    <property type="evidence" value="ECO:0007669"/>
    <property type="project" value="TreeGrafter"/>
</dbReference>
<dbReference type="SUPFAM" id="SSF53706">
    <property type="entry name" value="Formate dehydrogenase/DMSO reductase, domains 1-3"/>
    <property type="match status" value="1"/>
</dbReference>
<evidence type="ECO:0000256" key="7">
    <source>
        <dbReference type="ARBA" id="ARBA00022723"/>
    </source>
</evidence>
<gene>
    <name evidence="13" type="ORF">RJ45_10515</name>
</gene>
<comment type="subcellular location">
    <subcellularLocation>
        <location evidence="3">Cell envelope</location>
    </subcellularLocation>
</comment>
<dbReference type="PANTHER" id="PTHR43598:SF1">
    <property type="entry name" value="FORMATE DEHYDROGENASE-O MAJOR SUBUNIT"/>
    <property type="match status" value="1"/>
</dbReference>
<dbReference type="Proteomes" id="UP000031278">
    <property type="component" value="Unassembled WGS sequence"/>
</dbReference>
<dbReference type="EMBL" id="JWLZ01000152">
    <property type="protein sequence ID" value="KHT63768.1"/>
    <property type="molecule type" value="Genomic_DNA"/>
</dbReference>
<evidence type="ECO:0000256" key="11">
    <source>
        <dbReference type="ARBA" id="ARBA00023014"/>
    </source>
</evidence>
<dbReference type="Pfam" id="PF00384">
    <property type="entry name" value="Molybdopterin"/>
    <property type="match status" value="1"/>
</dbReference>
<dbReference type="InterPro" id="IPR027467">
    <property type="entry name" value="MopterinOxRdtase_cofactor_BS"/>
</dbReference>
<dbReference type="FunFam" id="2.40.40.20:FF:000013">
    <property type="entry name" value="Dimethyl sulfoxide reductase subunit A"/>
    <property type="match status" value="1"/>
</dbReference>
<keyword evidence="8" id="KW-0732">Signal</keyword>
<evidence type="ECO:0000313" key="13">
    <source>
        <dbReference type="EMBL" id="KHT63768.1"/>
    </source>
</evidence>
<evidence type="ECO:0000256" key="4">
    <source>
        <dbReference type="ARBA" id="ARBA00010312"/>
    </source>
</evidence>
<dbReference type="Gene3D" id="3.40.50.740">
    <property type="match status" value="1"/>
</dbReference>
<evidence type="ECO:0000256" key="2">
    <source>
        <dbReference type="ARBA" id="ARBA00001966"/>
    </source>
</evidence>
<dbReference type="InterPro" id="IPR019546">
    <property type="entry name" value="TAT_signal_bac_arc"/>
</dbReference>
<dbReference type="GO" id="GO:0030151">
    <property type="term" value="F:molybdenum ion binding"/>
    <property type="evidence" value="ECO:0007669"/>
    <property type="project" value="TreeGrafter"/>
</dbReference>
<dbReference type="SMART" id="SM00926">
    <property type="entry name" value="Molybdop_Fe4S4"/>
    <property type="match status" value="1"/>
</dbReference>
<keyword evidence="6" id="KW-0500">Molybdenum</keyword>
<dbReference type="InterPro" id="IPR006963">
    <property type="entry name" value="Mopterin_OxRdtase_4Fe-4S_dom"/>
</dbReference>
<organism evidence="13 14">
    <name type="scientific">Photobacterium gaetbulicola</name>
    <dbReference type="NCBI Taxonomy" id="1295392"/>
    <lineage>
        <taxon>Bacteria</taxon>
        <taxon>Pseudomonadati</taxon>
        <taxon>Pseudomonadota</taxon>
        <taxon>Gammaproteobacteria</taxon>
        <taxon>Vibrionales</taxon>
        <taxon>Vibrionaceae</taxon>
        <taxon>Photobacterium</taxon>
    </lineage>
</organism>
<comment type="caution">
    <text evidence="13">The sequence shown here is derived from an EMBL/GenBank/DDBJ whole genome shotgun (WGS) entry which is preliminary data.</text>
</comment>
<dbReference type="SUPFAM" id="SSF50692">
    <property type="entry name" value="ADC-like"/>
    <property type="match status" value="1"/>
</dbReference>
<dbReference type="InterPro" id="IPR006656">
    <property type="entry name" value="Mopterin_OxRdtase"/>
</dbReference>
<dbReference type="Pfam" id="PF01568">
    <property type="entry name" value="Molydop_binding"/>
    <property type="match status" value="1"/>
</dbReference>
<feature type="domain" description="4Fe-4S Mo/W bis-MGD-type" evidence="12">
    <location>
        <begin position="61"/>
        <end position="117"/>
    </location>
</feature>
<evidence type="ECO:0000313" key="14">
    <source>
        <dbReference type="Proteomes" id="UP000031278"/>
    </source>
</evidence>
<dbReference type="RefSeq" id="WP_039461273.1">
    <property type="nucleotide sequence ID" value="NZ_JWLZ01000152.1"/>
</dbReference>
<evidence type="ECO:0000256" key="9">
    <source>
        <dbReference type="ARBA" id="ARBA00023002"/>
    </source>
</evidence>
<dbReference type="InterPro" id="IPR006311">
    <property type="entry name" value="TAT_signal"/>
</dbReference>
<dbReference type="PROSITE" id="PS51669">
    <property type="entry name" value="4FE4S_MOW_BIS_MGD"/>
    <property type="match status" value="1"/>
</dbReference>
<dbReference type="Gene3D" id="2.40.40.20">
    <property type="match status" value="1"/>
</dbReference>
<keyword evidence="10" id="KW-0408">Iron</keyword>
<dbReference type="InterPro" id="IPR009010">
    <property type="entry name" value="Asp_de-COase-like_dom_sf"/>
</dbReference>
<dbReference type="Gene3D" id="3.40.228.10">
    <property type="entry name" value="Dimethylsulfoxide Reductase, domain 2"/>
    <property type="match status" value="1"/>
</dbReference>
<dbReference type="InterPro" id="IPR006657">
    <property type="entry name" value="MoPterin_dinucl-bd_dom"/>
</dbReference>
<dbReference type="CDD" id="cd02792">
    <property type="entry name" value="MopB_CT_Formate-Dh-Na-like"/>
    <property type="match status" value="1"/>
</dbReference>
<keyword evidence="9" id="KW-0560">Oxidoreductase</keyword>
<evidence type="ECO:0000256" key="8">
    <source>
        <dbReference type="ARBA" id="ARBA00022729"/>
    </source>
</evidence>
<dbReference type="NCBIfam" id="TIGR01409">
    <property type="entry name" value="TAT_signal_seq"/>
    <property type="match status" value="1"/>
</dbReference>
<dbReference type="FunFam" id="3.40.228.10:FF:000002">
    <property type="entry name" value="Formate dehydrogenase subunit alpha"/>
    <property type="match status" value="1"/>
</dbReference>
<evidence type="ECO:0000259" key="12">
    <source>
        <dbReference type="PROSITE" id="PS51669"/>
    </source>
</evidence>
<keyword evidence="5" id="KW-0004">4Fe-4S</keyword>
<dbReference type="PROSITE" id="PS00551">
    <property type="entry name" value="MOLYBDOPTERIN_PROK_1"/>
    <property type="match status" value="1"/>
</dbReference>
<dbReference type="Pfam" id="PF04879">
    <property type="entry name" value="Molybdop_Fe4S4"/>
    <property type="match status" value="1"/>
</dbReference>
<dbReference type="AlphaFoldDB" id="A0A0B9G4X6"/>
<dbReference type="GO" id="GO:0051539">
    <property type="term" value="F:4 iron, 4 sulfur cluster binding"/>
    <property type="evidence" value="ECO:0007669"/>
    <property type="project" value="UniProtKB-KW"/>
</dbReference>
<dbReference type="GO" id="GO:0043546">
    <property type="term" value="F:molybdopterin cofactor binding"/>
    <property type="evidence" value="ECO:0007669"/>
    <property type="project" value="InterPro"/>
</dbReference>
<evidence type="ECO:0000256" key="6">
    <source>
        <dbReference type="ARBA" id="ARBA00022505"/>
    </source>
</evidence>
<comment type="cofactor">
    <cofactor evidence="2">
        <name>[4Fe-4S] cluster</name>
        <dbReference type="ChEBI" id="CHEBI:49883"/>
    </cofactor>
</comment>
<evidence type="ECO:0000256" key="1">
    <source>
        <dbReference type="ARBA" id="ARBA00001942"/>
    </source>
</evidence>
<sequence>MKLTKRSDNVSKDENQLGISRRSFIRNSSLAAAGGMAGASLFAPGMMKKADAKDVDPKAPVEVKRTICSHCSVGCGIYAEVQEGVWTGQEPAFDHPFNAGGHCAKGAALREHGHGERRIKYPMKLVDGKWKKLSWEQALDEVSQQVKKIREESGPDSVYWLGSAKHNNEQAYLFRKMVSMWGSNNVDHQARICHSTTVAGVANTWGYGAMTNSLNDMHNCKSILFIGSNPAEAHPVAMQHILIAKERNSCKIVVADPRRTRTAAKSDHYVSLRPGSDVAFIWGVLYHIFKNGWEDKEFIRQRVWGMDEVRAEVAKWTPAEVERVSGVAEADVYQTAKLLSENRPGCVVWCMGGTQHTTGNNNTRAYCILELALGNMGKSGGGANIFRGHDNVQGATDFGVLSDNLPGYYGLSEGAWKHWAKVWDVDYEWLKGRFDQAEYRGKKPMNNAGIPVSRWIDGVLEDKANIEQNDNIRAMFYWGHAVNSQTRGTEMRKAMEKLDMMVIVDPYPGVAAVMNNRKDNVYLLPATTQFETTGSVTATNRSIQWRDQVIEPLFESKPDHEIMYLLSQKLGLAEQLFKHIRVENNQPVIEDITREYNKGMWTIGYTGQSPERLKEHQQNWHTFHKTTLEAEGGPANGETYGLPWPCWGTPEMKHPGTHILYDTSKTVAQGGGNFRARFGVERNGESLLADDSYSLGCELEDGYPEFTDKMLKQLGWWDDLTAEEKAQAEGKNWKTDLSGGIQRVAIKHGCIPFGNAKARTVVWTFPDAVPLHREPLYTPRRDLVTDYPTWNDSEAMFRLPTLYKSIQDKDMSGEYPIVLTSGRLVEYEGGGDETRSNPWLAELQQEMFVEVNPKDANDIGFKDGEMVWVEGAEKGRIHVKAMVTPRVKPGMAFIPFHFGGKFQGEDLRGRYPEGSAPFVSGEAANTATTYGYDPVTQMQETKVTLCKISKV</sequence>
<dbReference type="GO" id="GO:0016491">
    <property type="term" value="F:oxidoreductase activity"/>
    <property type="evidence" value="ECO:0007669"/>
    <property type="project" value="UniProtKB-KW"/>
</dbReference>
<dbReference type="PIRSF" id="PIRSF036643">
    <property type="entry name" value="FDH_alpha"/>
    <property type="match status" value="1"/>
</dbReference>
<name>A0A0B9G4X6_9GAMM</name>
<protein>
    <submittedName>
        <fullName evidence="13">Formate dehydrogenase</fullName>
    </submittedName>
</protein>
<comment type="cofactor">
    <cofactor evidence="1">
        <name>Mo-bis(molybdopterin guanine dinucleotide)</name>
        <dbReference type="ChEBI" id="CHEBI:60539"/>
    </cofactor>
</comment>
<comment type="similarity">
    <text evidence="4">Belongs to the prokaryotic molybdopterin-containing oxidoreductase family.</text>
</comment>
<accession>A0A0B9G4X6</accession>
<evidence type="ECO:0000256" key="3">
    <source>
        <dbReference type="ARBA" id="ARBA00004196"/>
    </source>
</evidence>
<evidence type="ECO:0000256" key="5">
    <source>
        <dbReference type="ARBA" id="ARBA00022485"/>
    </source>
</evidence>
<dbReference type="GO" id="GO:0030313">
    <property type="term" value="C:cell envelope"/>
    <property type="evidence" value="ECO:0007669"/>
    <property type="project" value="UniProtKB-SubCell"/>
</dbReference>
<keyword evidence="7" id="KW-0479">Metal-binding</keyword>
<dbReference type="PROSITE" id="PS51318">
    <property type="entry name" value="TAT"/>
    <property type="match status" value="1"/>
</dbReference>
<keyword evidence="11" id="KW-0411">Iron-sulfur</keyword>